<feature type="transmembrane region" description="Helical" evidence="1">
    <location>
        <begin position="514"/>
        <end position="532"/>
    </location>
</feature>
<dbReference type="EMBL" id="BOMI01000053">
    <property type="protein sequence ID" value="GID74279.1"/>
    <property type="molecule type" value="Genomic_DNA"/>
</dbReference>
<feature type="transmembrane region" description="Helical" evidence="1">
    <location>
        <begin position="228"/>
        <end position="249"/>
    </location>
</feature>
<accession>A0ABQ3Y2R2</accession>
<feature type="transmembrane region" description="Helical" evidence="1">
    <location>
        <begin position="294"/>
        <end position="312"/>
    </location>
</feature>
<proteinExistence type="predicted"/>
<feature type="transmembrane region" description="Helical" evidence="1">
    <location>
        <begin position="544"/>
        <end position="568"/>
    </location>
</feature>
<evidence type="ECO:0000313" key="2">
    <source>
        <dbReference type="EMBL" id="GID74279.1"/>
    </source>
</evidence>
<keyword evidence="1" id="KW-0812">Transmembrane</keyword>
<evidence type="ECO:0000313" key="3">
    <source>
        <dbReference type="Proteomes" id="UP000609879"/>
    </source>
</evidence>
<comment type="caution">
    <text evidence="2">The sequence shown here is derived from an EMBL/GenBank/DDBJ whole genome shotgun (WGS) entry which is preliminary data.</text>
</comment>
<feature type="transmembrane region" description="Helical" evidence="1">
    <location>
        <begin position="256"/>
        <end position="274"/>
    </location>
</feature>
<feature type="transmembrane region" description="Helical" evidence="1">
    <location>
        <begin position="575"/>
        <end position="595"/>
    </location>
</feature>
<keyword evidence="1" id="KW-1133">Transmembrane helix</keyword>
<feature type="transmembrane region" description="Helical" evidence="1">
    <location>
        <begin position="23"/>
        <end position="41"/>
    </location>
</feature>
<feature type="transmembrane region" description="Helical" evidence="1">
    <location>
        <begin position="489"/>
        <end position="507"/>
    </location>
</feature>
<organism evidence="2 3">
    <name type="scientific">Paractinoplanes deccanensis</name>
    <dbReference type="NCBI Taxonomy" id="113561"/>
    <lineage>
        <taxon>Bacteria</taxon>
        <taxon>Bacillati</taxon>
        <taxon>Actinomycetota</taxon>
        <taxon>Actinomycetes</taxon>
        <taxon>Micromonosporales</taxon>
        <taxon>Micromonosporaceae</taxon>
        <taxon>Paractinoplanes</taxon>
    </lineage>
</organism>
<feature type="transmembrane region" description="Helical" evidence="1">
    <location>
        <begin position="85"/>
        <end position="102"/>
    </location>
</feature>
<sequence length="760" mass="80511">MTTLLDQPPVASPRAEERRGRPLWRALPWLVPAVVAAGVLLRYDTPAGQIAVYALYFAVAVVLPGTLVLRALYGSRGNWPEDLGLGAAAGLLVQLAGWALAAATGVELLLPAWIGAVLLLFVAVPRLRRHWRISEPSPLPLAWSWGMAVVLSLVALWGAITFRATPLPPVTFQLYQDVYYHLALVHEMMRAMPFQVPQVYGETLRYHYLSDADIASASMLTGISPVTVYLRLWLLPIVGVAVFVFAALARTISGRWWTGPVAAAAAFAGRAITFNGPLSPVGGGSPVSFISPSQTYAVPLIGLFALVCLEALRGRKLGRMWAVLPVLAVVCAGSKSSVLPPLFAGVGLAGLVLLLRRRAMPWTAAGLLATIAFGIVAGLKLFAGGGAGTLGLQPLATLRSVDPYVVTLGDQDGITLGGFWPHGVAEAGATGKLFIFFLLAWWVLAQAPRLLGLVVPLPGRDIAWWMVGGIVIGGTAALWLFWHPSGSQGYFYLGVIPFAAVLTVCAVPDRFHKAAIAAAAAGALWAVVAPQTTHRPAVNTFTSWGLALAVPFLITAGLVVLVAGVAFVIWRRRALVALPTALMAVVIGAGLATGINNTITNLQSPKPAVRPATAVTAAEMRAALWLDEHAGRDDLVATNVHCVPLDAVKCNSRAFWVAALGGRRTLIESWAYSDAAVAAHGVNGLAYYFQPAPDPAVFALNQRAFAQGDAADIKKLREVYGVRWLFADSRAGAISPALERVATVRYRDGAATVYELVPAA</sequence>
<gene>
    <name evidence="2" type="ORF">Ade02nite_29200</name>
</gene>
<keyword evidence="1" id="KW-0472">Membrane</keyword>
<keyword evidence="3" id="KW-1185">Reference proteome</keyword>
<feature type="transmembrane region" description="Helical" evidence="1">
    <location>
        <begin position="362"/>
        <end position="383"/>
    </location>
</feature>
<dbReference type="Proteomes" id="UP000609879">
    <property type="component" value="Unassembled WGS sequence"/>
</dbReference>
<protein>
    <submittedName>
        <fullName evidence="2">Uncharacterized protein</fullName>
    </submittedName>
</protein>
<reference evidence="2 3" key="1">
    <citation type="submission" date="2021-01" db="EMBL/GenBank/DDBJ databases">
        <title>Whole genome shotgun sequence of Actinoplanes deccanensis NBRC 13994.</title>
        <authorList>
            <person name="Komaki H."/>
            <person name="Tamura T."/>
        </authorList>
    </citation>
    <scope>NUCLEOTIDE SEQUENCE [LARGE SCALE GENOMIC DNA]</scope>
    <source>
        <strain evidence="2 3">NBRC 13994</strain>
    </source>
</reference>
<feature type="transmembrane region" description="Helical" evidence="1">
    <location>
        <begin position="462"/>
        <end position="483"/>
    </location>
</feature>
<name>A0ABQ3Y2R2_9ACTN</name>
<feature type="transmembrane region" description="Helical" evidence="1">
    <location>
        <begin position="433"/>
        <end position="455"/>
    </location>
</feature>
<feature type="transmembrane region" description="Helical" evidence="1">
    <location>
        <begin position="108"/>
        <end position="127"/>
    </location>
</feature>
<feature type="transmembrane region" description="Helical" evidence="1">
    <location>
        <begin position="53"/>
        <end position="73"/>
    </location>
</feature>
<evidence type="ECO:0000256" key="1">
    <source>
        <dbReference type="SAM" id="Phobius"/>
    </source>
</evidence>
<feature type="transmembrane region" description="Helical" evidence="1">
    <location>
        <begin position="317"/>
        <end position="333"/>
    </location>
</feature>
<feature type="transmembrane region" description="Helical" evidence="1">
    <location>
        <begin position="139"/>
        <end position="160"/>
    </location>
</feature>
<dbReference type="RefSeq" id="WP_203762344.1">
    <property type="nucleotide sequence ID" value="NZ_BAAABO010000006.1"/>
</dbReference>
<feature type="transmembrane region" description="Helical" evidence="1">
    <location>
        <begin position="339"/>
        <end position="355"/>
    </location>
</feature>